<proteinExistence type="predicted"/>
<dbReference type="HOGENOM" id="CLU_2121269_0_0_1"/>
<organism evidence="2 3">
    <name type="scientific">Galerina marginata (strain CBS 339.88)</name>
    <dbReference type="NCBI Taxonomy" id="685588"/>
    <lineage>
        <taxon>Eukaryota</taxon>
        <taxon>Fungi</taxon>
        <taxon>Dikarya</taxon>
        <taxon>Basidiomycota</taxon>
        <taxon>Agaricomycotina</taxon>
        <taxon>Agaricomycetes</taxon>
        <taxon>Agaricomycetidae</taxon>
        <taxon>Agaricales</taxon>
        <taxon>Agaricineae</taxon>
        <taxon>Strophariaceae</taxon>
        <taxon>Galerina</taxon>
    </lineage>
</organism>
<feature type="transmembrane region" description="Helical" evidence="1">
    <location>
        <begin position="15"/>
        <end position="36"/>
    </location>
</feature>
<sequence length="114" mass="12900">MIEDPPLLFSIQLRAPTAILAQLSLLYARGWFIGCLNRMRQRTWKVLQWDEDRASWASRPLLAPASFQRSWSSSLLVLPSITSFVGELQNPHHRHSFNAAVVVLGPAARTYEGL</sequence>
<gene>
    <name evidence="2" type="ORF">GALMADRAFT_220283</name>
</gene>
<evidence type="ECO:0000313" key="2">
    <source>
        <dbReference type="EMBL" id="KDR84607.1"/>
    </source>
</evidence>
<accession>A0A067TQK3</accession>
<dbReference type="Proteomes" id="UP000027222">
    <property type="component" value="Unassembled WGS sequence"/>
</dbReference>
<keyword evidence="1" id="KW-0472">Membrane</keyword>
<dbReference type="AlphaFoldDB" id="A0A067TQK3"/>
<evidence type="ECO:0000256" key="1">
    <source>
        <dbReference type="SAM" id="Phobius"/>
    </source>
</evidence>
<evidence type="ECO:0000313" key="3">
    <source>
        <dbReference type="Proteomes" id="UP000027222"/>
    </source>
</evidence>
<name>A0A067TQK3_GALM3</name>
<keyword evidence="1" id="KW-0812">Transmembrane</keyword>
<protein>
    <submittedName>
        <fullName evidence="2">Uncharacterized protein</fullName>
    </submittedName>
</protein>
<reference evidence="3" key="1">
    <citation type="journal article" date="2014" name="Proc. Natl. Acad. Sci. U.S.A.">
        <title>Extensive sampling of basidiomycete genomes demonstrates inadequacy of the white-rot/brown-rot paradigm for wood decay fungi.</title>
        <authorList>
            <person name="Riley R."/>
            <person name="Salamov A.A."/>
            <person name="Brown D.W."/>
            <person name="Nagy L.G."/>
            <person name="Floudas D."/>
            <person name="Held B.W."/>
            <person name="Levasseur A."/>
            <person name="Lombard V."/>
            <person name="Morin E."/>
            <person name="Otillar R."/>
            <person name="Lindquist E.A."/>
            <person name="Sun H."/>
            <person name="LaButti K.M."/>
            <person name="Schmutz J."/>
            <person name="Jabbour D."/>
            <person name="Luo H."/>
            <person name="Baker S.E."/>
            <person name="Pisabarro A.G."/>
            <person name="Walton J.D."/>
            <person name="Blanchette R.A."/>
            <person name="Henrissat B."/>
            <person name="Martin F."/>
            <person name="Cullen D."/>
            <person name="Hibbett D.S."/>
            <person name="Grigoriev I.V."/>
        </authorList>
    </citation>
    <scope>NUCLEOTIDE SEQUENCE [LARGE SCALE GENOMIC DNA]</scope>
    <source>
        <strain evidence="3">CBS 339.88</strain>
    </source>
</reference>
<dbReference type="EMBL" id="KL142368">
    <property type="protein sequence ID" value="KDR84607.1"/>
    <property type="molecule type" value="Genomic_DNA"/>
</dbReference>
<keyword evidence="3" id="KW-1185">Reference proteome</keyword>
<keyword evidence="1" id="KW-1133">Transmembrane helix</keyword>